<sequence>MAKKGVVSMLIDLLISGNLKVNKNIALCLATLSAMDNIEIRTSIMEGSGLHHLLQFPRKASNTEAIVRARRAINASPTAAKLLSSSLHFFTQLTNIIKYGSPIIQQTIASLSGQSQPQRKTTSDQWSQCPPPINIMECPKAANE</sequence>
<dbReference type="Gene3D" id="1.25.10.10">
    <property type="entry name" value="Leucine-rich Repeat Variant"/>
    <property type="match status" value="1"/>
</dbReference>
<evidence type="ECO:0000313" key="2">
    <source>
        <dbReference type="EMBL" id="WOL05787.1"/>
    </source>
</evidence>
<evidence type="ECO:0000313" key="3">
    <source>
        <dbReference type="Proteomes" id="UP001327560"/>
    </source>
</evidence>
<feature type="compositionally biased region" description="Polar residues" evidence="1">
    <location>
        <begin position="113"/>
        <end position="128"/>
    </location>
</feature>
<protein>
    <recommendedName>
        <fullName evidence="4">ARM repeat superfamily protein</fullName>
    </recommendedName>
</protein>
<dbReference type="SUPFAM" id="SSF48371">
    <property type="entry name" value="ARM repeat"/>
    <property type="match status" value="1"/>
</dbReference>
<evidence type="ECO:0000256" key="1">
    <source>
        <dbReference type="SAM" id="MobiDB-lite"/>
    </source>
</evidence>
<dbReference type="InterPro" id="IPR011989">
    <property type="entry name" value="ARM-like"/>
</dbReference>
<dbReference type="AlphaFoldDB" id="A0AAQ3KCA8"/>
<proteinExistence type="predicted"/>
<dbReference type="InterPro" id="IPR016024">
    <property type="entry name" value="ARM-type_fold"/>
</dbReference>
<organism evidence="2 3">
    <name type="scientific">Canna indica</name>
    <name type="common">Indian-shot</name>
    <dbReference type="NCBI Taxonomy" id="4628"/>
    <lineage>
        <taxon>Eukaryota</taxon>
        <taxon>Viridiplantae</taxon>
        <taxon>Streptophyta</taxon>
        <taxon>Embryophyta</taxon>
        <taxon>Tracheophyta</taxon>
        <taxon>Spermatophyta</taxon>
        <taxon>Magnoliopsida</taxon>
        <taxon>Liliopsida</taxon>
        <taxon>Zingiberales</taxon>
        <taxon>Cannaceae</taxon>
        <taxon>Canna</taxon>
    </lineage>
</organism>
<accession>A0AAQ3KCA8</accession>
<evidence type="ECO:0008006" key="4">
    <source>
        <dbReference type="Google" id="ProtNLM"/>
    </source>
</evidence>
<dbReference type="Proteomes" id="UP001327560">
    <property type="component" value="Chromosome 4"/>
</dbReference>
<gene>
    <name evidence="2" type="ORF">Cni_G14518</name>
</gene>
<keyword evidence="3" id="KW-1185">Reference proteome</keyword>
<feature type="region of interest" description="Disordered" evidence="1">
    <location>
        <begin position="113"/>
        <end position="132"/>
    </location>
</feature>
<dbReference type="EMBL" id="CP136893">
    <property type="protein sequence ID" value="WOL05787.1"/>
    <property type="molecule type" value="Genomic_DNA"/>
</dbReference>
<name>A0AAQ3KCA8_9LILI</name>
<reference evidence="2 3" key="1">
    <citation type="submission" date="2023-10" db="EMBL/GenBank/DDBJ databases">
        <title>Chromosome-scale genome assembly provides insights into flower coloration mechanisms of Canna indica.</title>
        <authorList>
            <person name="Li C."/>
        </authorList>
    </citation>
    <scope>NUCLEOTIDE SEQUENCE [LARGE SCALE GENOMIC DNA]</scope>
    <source>
        <tissue evidence="2">Flower</tissue>
    </source>
</reference>